<proteinExistence type="predicted"/>
<dbReference type="RefSeq" id="WP_428833700.1">
    <property type="nucleotide sequence ID" value="NZ_BAAAOP010000012.1"/>
</dbReference>
<organism evidence="2 3">
    <name type="scientific">Leucobacter alluvii</name>
    <dbReference type="NCBI Taxonomy" id="340321"/>
    <lineage>
        <taxon>Bacteria</taxon>
        <taxon>Bacillati</taxon>
        <taxon>Actinomycetota</taxon>
        <taxon>Actinomycetes</taxon>
        <taxon>Micrococcales</taxon>
        <taxon>Microbacteriaceae</taxon>
        <taxon>Leucobacter</taxon>
    </lineage>
</organism>
<sequence length="124" mass="13542">MSAALVAPVVRLRPASISIRRSTRSTGALLRTCRRAGASPARPARAVPEHDRRATRRSAEIGRPTGGSRSAQLDDDPADDPLEEEPEPDPEPDFDPESDFDPDDFEADPAPESDELPEDRESVR</sequence>
<feature type="compositionally biased region" description="Basic and acidic residues" evidence="1">
    <location>
        <begin position="47"/>
        <end position="60"/>
    </location>
</feature>
<reference evidence="2 3" key="1">
    <citation type="journal article" date="2019" name="Int. J. Syst. Evol. Microbiol.">
        <title>The Global Catalogue of Microorganisms (GCM) 10K type strain sequencing project: providing services to taxonomists for standard genome sequencing and annotation.</title>
        <authorList>
            <consortium name="The Broad Institute Genomics Platform"/>
            <consortium name="The Broad Institute Genome Sequencing Center for Infectious Disease"/>
            <person name="Wu L."/>
            <person name="Ma J."/>
        </authorList>
    </citation>
    <scope>NUCLEOTIDE SEQUENCE [LARGE SCALE GENOMIC DNA]</scope>
    <source>
        <strain evidence="2 3">JCM 14919</strain>
    </source>
</reference>
<evidence type="ECO:0000256" key="1">
    <source>
        <dbReference type="SAM" id="MobiDB-lite"/>
    </source>
</evidence>
<name>A0ABN3B7P6_9MICO</name>
<evidence type="ECO:0000313" key="3">
    <source>
        <dbReference type="Proteomes" id="UP001501084"/>
    </source>
</evidence>
<feature type="compositionally biased region" description="Low complexity" evidence="1">
    <location>
        <begin position="35"/>
        <end position="46"/>
    </location>
</feature>
<gene>
    <name evidence="2" type="ORF">GCM10009786_24600</name>
</gene>
<feature type="compositionally biased region" description="Acidic residues" evidence="1">
    <location>
        <begin position="73"/>
        <end position="118"/>
    </location>
</feature>
<dbReference type="Proteomes" id="UP001501084">
    <property type="component" value="Unassembled WGS sequence"/>
</dbReference>
<comment type="caution">
    <text evidence="2">The sequence shown here is derived from an EMBL/GenBank/DDBJ whole genome shotgun (WGS) entry which is preliminary data.</text>
</comment>
<feature type="region of interest" description="Disordered" evidence="1">
    <location>
        <begin position="21"/>
        <end position="124"/>
    </location>
</feature>
<accession>A0ABN3B7P6</accession>
<keyword evidence="3" id="KW-1185">Reference proteome</keyword>
<evidence type="ECO:0000313" key="2">
    <source>
        <dbReference type="EMBL" id="GAA2189832.1"/>
    </source>
</evidence>
<dbReference type="EMBL" id="BAAAOP010000012">
    <property type="protein sequence ID" value="GAA2189832.1"/>
    <property type="molecule type" value="Genomic_DNA"/>
</dbReference>
<protein>
    <submittedName>
        <fullName evidence="2">Uncharacterized protein</fullName>
    </submittedName>
</protein>